<dbReference type="GO" id="GO:0008832">
    <property type="term" value="F:dGTPase activity"/>
    <property type="evidence" value="ECO:0007669"/>
    <property type="project" value="TreeGrafter"/>
</dbReference>
<dbReference type="Gene3D" id="1.10.3550.10">
    <property type="entry name" value="eoxyguanosinetriphosphate triphosphohydrolase domain-like"/>
    <property type="match status" value="1"/>
</dbReference>
<proteinExistence type="predicted"/>
<dbReference type="Pfam" id="PF01966">
    <property type="entry name" value="HD"/>
    <property type="match status" value="1"/>
</dbReference>
<dbReference type="Gene3D" id="1.10.3410.10">
    <property type="entry name" value="putative deoxyguanosinetriphosphate triphosphohydrolase like domain"/>
    <property type="match status" value="1"/>
</dbReference>
<feature type="compositionally biased region" description="Basic and acidic residues" evidence="2">
    <location>
        <begin position="15"/>
        <end position="25"/>
    </location>
</feature>
<gene>
    <name evidence="4" type="ORF">EV696_104201</name>
</gene>
<sequence length="437" mass="49230">MMQWQTLLTPHRSHHELESEPEIGRSHFHKDHDRVVFSSAFRRLGRKTQVHPLSLNDHIHTRLTHSVEVGSVGRSLGLMAGETLQDELPSWINPADIGAIVQAACLAHDIGHPPFGHAGEYAVRDFFGRHRGSSMLSELTEAELTDLCGFESNAQAFRVVTQTEYHQFAGGMRLTYPTLGTLMKYPWTSQHAGSKEKFGAFLTEKDIFKEVAERLGLIELSPEKYARHPLAFLMEAADDICYTILDLEDAIELNILSYDDVEPILLQLCGWQQPHEYAMDKRLSPRRRISAFRGRAMERMLNSAVQAFMANRSGIMSGSYQGELLLDGDKDVAAGVQAGKQLAYQKVFRNARKSELEIGAFSTIGTLLEVFCQAVYEQYSTEHVSFRAKRVLDLMGANAPDPQWPLYQAYMRVIDYVTGMTDNYATYLAHQIGGMAR</sequence>
<evidence type="ECO:0000256" key="2">
    <source>
        <dbReference type="SAM" id="MobiDB-lite"/>
    </source>
</evidence>
<keyword evidence="5" id="KW-1185">Reference proteome</keyword>
<evidence type="ECO:0000313" key="4">
    <source>
        <dbReference type="EMBL" id="TDQ49495.1"/>
    </source>
</evidence>
<feature type="region of interest" description="Disordered" evidence="2">
    <location>
        <begin position="1"/>
        <end position="25"/>
    </location>
</feature>
<dbReference type="CDD" id="cd00077">
    <property type="entry name" value="HDc"/>
    <property type="match status" value="1"/>
</dbReference>
<dbReference type="InterPro" id="IPR023293">
    <property type="entry name" value="dGTP_triP_hydro_central_sf"/>
</dbReference>
<keyword evidence="1" id="KW-0378">Hydrolase</keyword>
<comment type="caution">
    <text evidence="4">The sequence shown here is derived from an EMBL/GenBank/DDBJ whole genome shotgun (WGS) entry which is preliminary data.</text>
</comment>
<dbReference type="EMBL" id="SNYM01000004">
    <property type="protein sequence ID" value="TDQ49495.1"/>
    <property type="molecule type" value="Genomic_DNA"/>
</dbReference>
<dbReference type="Proteomes" id="UP000295375">
    <property type="component" value="Unassembled WGS sequence"/>
</dbReference>
<evidence type="ECO:0000313" key="5">
    <source>
        <dbReference type="Proteomes" id="UP000295375"/>
    </source>
</evidence>
<dbReference type="AlphaFoldDB" id="A0A4R6UVL6"/>
<dbReference type="PROSITE" id="PS51831">
    <property type="entry name" value="HD"/>
    <property type="match status" value="1"/>
</dbReference>
<accession>A0A4R6UVL6</accession>
<dbReference type="SUPFAM" id="SSF109604">
    <property type="entry name" value="HD-domain/PDEase-like"/>
    <property type="match status" value="1"/>
</dbReference>
<dbReference type="InterPro" id="IPR050135">
    <property type="entry name" value="dGTPase-like"/>
</dbReference>
<dbReference type="GO" id="GO:0006203">
    <property type="term" value="P:dGTP catabolic process"/>
    <property type="evidence" value="ECO:0007669"/>
    <property type="project" value="TreeGrafter"/>
</dbReference>
<dbReference type="NCBIfam" id="NF002205">
    <property type="entry name" value="PRK01096.1"/>
    <property type="match status" value="1"/>
</dbReference>
<evidence type="ECO:0000259" key="3">
    <source>
        <dbReference type="PROSITE" id="PS51831"/>
    </source>
</evidence>
<dbReference type="SMART" id="SM00471">
    <property type="entry name" value="HDc"/>
    <property type="match status" value="1"/>
</dbReference>
<dbReference type="InterPro" id="IPR003607">
    <property type="entry name" value="HD/PDEase_dom"/>
</dbReference>
<feature type="domain" description="HD" evidence="3">
    <location>
        <begin position="62"/>
        <end position="243"/>
    </location>
</feature>
<dbReference type="NCBIfam" id="TIGR01353">
    <property type="entry name" value="dGTP_triPase"/>
    <property type="match status" value="1"/>
</dbReference>
<dbReference type="InterPro" id="IPR006261">
    <property type="entry name" value="dGTPase"/>
</dbReference>
<dbReference type="OrthoDB" id="9803619at2"/>
<protein>
    <submittedName>
        <fullName evidence="4">dGTPase</fullName>
    </submittedName>
</protein>
<dbReference type="PANTHER" id="PTHR11373:SF40">
    <property type="entry name" value="DEOXYGUANOSINETRIPHOSPHATE TRIPHOSPHOHYDROLASE-LIKE PROTEIN 2"/>
    <property type="match status" value="1"/>
</dbReference>
<evidence type="ECO:0000256" key="1">
    <source>
        <dbReference type="ARBA" id="ARBA00022801"/>
    </source>
</evidence>
<name>A0A4R6UVL6_9GAMM</name>
<dbReference type="InterPro" id="IPR027432">
    <property type="entry name" value="dGTP_triphosphohydrolase_C"/>
</dbReference>
<dbReference type="PANTHER" id="PTHR11373">
    <property type="entry name" value="DEOXYNUCLEOSIDE TRIPHOSPHATE TRIPHOSPHOHYDROLASE"/>
    <property type="match status" value="1"/>
</dbReference>
<reference evidence="4 5" key="1">
    <citation type="submission" date="2019-03" db="EMBL/GenBank/DDBJ databases">
        <title>Genomic Encyclopedia of Type Strains, Phase IV (KMG-IV): sequencing the most valuable type-strain genomes for metagenomic binning, comparative biology and taxonomic classification.</title>
        <authorList>
            <person name="Goeker M."/>
        </authorList>
    </citation>
    <scope>NUCLEOTIDE SEQUENCE [LARGE SCALE GENOMIC DNA]</scope>
    <source>
        <strain evidence="4 5">DSM 103792</strain>
    </source>
</reference>
<dbReference type="Gene3D" id="1.10.3210.10">
    <property type="entry name" value="Hypothetical protein af1432"/>
    <property type="match status" value="1"/>
</dbReference>
<organism evidence="4 5">
    <name type="scientific">Permianibacter aggregans</name>
    <dbReference type="NCBI Taxonomy" id="1510150"/>
    <lineage>
        <taxon>Bacteria</taxon>
        <taxon>Pseudomonadati</taxon>
        <taxon>Pseudomonadota</taxon>
        <taxon>Gammaproteobacteria</taxon>
        <taxon>Pseudomonadales</taxon>
        <taxon>Pseudomonadaceae</taxon>
        <taxon>Permianibacter</taxon>
    </lineage>
</organism>
<dbReference type="InterPro" id="IPR006674">
    <property type="entry name" value="HD_domain"/>
</dbReference>